<proteinExistence type="predicted"/>
<keyword evidence="3" id="KW-0862">Zinc</keyword>
<dbReference type="PANTHER" id="PTHR11562">
    <property type="entry name" value="CATION EFFLUX PROTEIN/ ZINC TRANSPORTER"/>
    <property type="match status" value="1"/>
</dbReference>
<accession>A0A7T4QXS5</accession>
<dbReference type="AlphaFoldDB" id="A0A7T4QXS5"/>
<comment type="subcellular location">
    <subcellularLocation>
        <location evidence="1">Membrane</location>
        <topology evidence="1">Multi-pass membrane protein</topology>
    </subcellularLocation>
</comment>
<sequence>MSSGCCDVDTVDQLATAGRRKTLYVVLWINILMFAAELGAGIWADSKALMADSADNLGDSLVYAISLFVVARSVRWRAGAAFMKGLIQLTFGLGLILTIIASLLGEPQPIGLVMMAVAGVALIGNLICFGLLMKHRGEDVNMRSVWLCSRNDVISNTGVIISGVLVIWLDSYWPDLIVASIVAVVFLHTAYEVLRSAGQSWRGEPQAHVNICSSGA</sequence>
<feature type="transmembrane region" description="Helical" evidence="6">
    <location>
        <begin position="86"/>
        <end position="104"/>
    </location>
</feature>
<keyword evidence="2 6" id="KW-0812">Transmembrane</keyword>
<evidence type="ECO:0000313" key="8">
    <source>
        <dbReference type="EMBL" id="QQD16694.1"/>
    </source>
</evidence>
<feature type="transmembrane region" description="Helical" evidence="6">
    <location>
        <begin position="56"/>
        <end position="74"/>
    </location>
</feature>
<dbReference type="GO" id="GO:0005886">
    <property type="term" value="C:plasma membrane"/>
    <property type="evidence" value="ECO:0007669"/>
    <property type="project" value="TreeGrafter"/>
</dbReference>
<evidence type="ECO:0000259" key="7">
    <source>
        <dbReference type="Pfam" id="PF01545"/>
    </source>
</evidence>
<keyword evidence="3" id="KW-0813">Transport</keyword>
<feature type="transmembrane region" description="Helical" evidence="6">
    <location>
        <begin position="23"/>
        <end position="44"/>
    </location>
</feature>
<keyword evidence="3" id="KW-0864">Zinc transport</keyword>
<feature type="domain" description="Cation efflux protein transmembrane" evidence="7">
    <location>
        <begin position="23"/>
        <end position="199"/>
    </location>
</feature>
<feature type="transmembrane region" description="Helical" evidence="6">
    <location>
        <begin position="176"/>
        <end position="194"/>
    </location>
</feature>
<dbReference type="RefSeq" id="WP_022960178.1">
    <property type="nucleotide sequence ID" value="NZ_CP066167.1"/>
</dbReference>
<reference evidence="8 9" key="1">
    <citation type="submission" date="2020-12" db="EMBL/GenBank/DDBJ databases">
        <authorList>
            <person name="Shan Y."/>
        </authorList>
    </citation>
    <scope>NUCLEOTIDE SEQUENCE [LARGE SCALE GENOMIC DNA]</scope>
    <source>
        <strain evidence="9">csc3.9</strain>
    </source>
</reference>
<evidence type="ECO:0000313" key="9">
    <source>
        <dbReference type="Proteomes" id="UP000596063"/>
    </source>
</evidence>
<protein>
    <submittedName>
        <fullName evidence="8">Cation transporter</fullName>
    </submittedName>
</protein>
<dbReference type="Proteomes" id="UP000596063">
    <property type="component" value="Chromosome"/>
</dbReference>
<evidence type="ECO:0000256" key="4">
    <source>
        <dbReference type="ARBA" id="ARBA00022989"/>
    </source>
</evidence>
<evidence type="ECO:0000256" key="1">
    <source>
        <dbReference type="ARBA" id="ARBA00004141"/>
    </source>
</evidence>
<dbReference type="InterPro" id="IPR058533">
    <property type="entry name" value="Cation_efflux_TM"/>
</dbReference>
<keyword evidence="3" id="KW-0406">Ion transport</keyword>
<name>A0A7T4QXS5_9GAMM</name>
<dbReference type="GO" id="GO:0005385">
    <property type="term" value="F:zinc ion transmembrane transporter activity"/>
    <property type="evidence" value="ECO:0007669"/>
    <property type="project" value="TreeGrafter"/>
</dbReference>
<organism evidence="8 9">
    <name type="scientific">Spongiibacter nanhainus</name>
    <dbReference type="NCBI Taxonomy" id="2794344"/>
    <lineage>
        <taxon>Bacteria</taxon>
        <taxon>Pseudomonadati</taxon>
        <taxon>Pseudomonadota</taxon>
        <taxon>Gammaproteobacteria</taxon>
        <taxon>Cellvibrionales</taxon>
        <taxon>Spongiibacteraceae</taxon>
        <taxon>Spongiibacter</taxon>
    </lineage>
</organism>
<dbReference type="InterPro" id="IPR050681">
    <property type="entry name" value="CDF/SLC30A"/>
</dbReference>
<dbReference type="EMBL" id="CP066167">
    <property type="protein sequence ID" value="QQD16694.1"/>
    <property type="molecule type" value="Genomic_DNA"/>
</dbReference>
<feature type="transmembrane region" description="Helical" evidence="6">
    <location>
        <begin position="110"/>
        <end position="132"/>
    </location>
</feature>
<evidence type="ECO:0000256" key="5">
    <source>
        <dbReference type="ARBA" id="ARBA00023136"/>
    </source>
</evidence>
<dbReference type="InterPro" id="IPR027469">
    <property type="entry name" value="Cation_efflux_TMD_sf"/>
</dbReference>
<keyword evidence="5 6" id="KW-0472">Membrane</keyword>
<keyword evidence="9" id="KW-1185">Reference proteome</keyword>
<gene>
    <name evidence="8" type="ORF">I6N98_09815</name>
</gene>
<dbReference type="SUPFAM" id="SSF161111">
    <property type="entry name" value="Cation efflux protein transmembrane domain-like"/>
    <property type="match status" value="1"/>
</dbReference>
<dbReference type="KEGG" id="snan:I6N98_09815"/>
<dbReference type="PANTHER" id="PTHR11562:SF17">
    <property type="entry name" value="RE54080P-RELATED"/>
    <property type="match status" value="1"/>
</dbReference>
<evidence type="ECO:0000256" key="6">
    <source>
        <dbReference type="SAM" id="Phobius"/>
    </source>
</evidence>
<feature type="transmembrane region" description="Helical" evidence="6">
    <location>
        <begin position="153"/>
        <end position="170"/>
    </location>
</feature>
<evidence type="ECO:0000256" key="2">
    <source>
        <dbReference type="ARBA" id="ARBA00022692"/>
    </source>
</evidence>
<dbReference type="Pfam" id="PF01545">
    <property type="entry name" value="Cation_efflux"/>
    <property type="match status" value="1"/>
</dbReference>
<dbReference type="Gene3D" id="1.20.1510.10">
    <property type="entry name" value="Cation efflux protein transmembrane domain"/>
    <property type="match status" value="1"/>
</dbReference>
<keyword evidence="4 6" id="KW-1133">Transmembrane helix</keyword>
<evidence type="ECO:0000256" key="3">
    <source>
        <dbReference type="ARBA" id="ARBA00022906"/>
    </source>
</evidence>